<reference evidence="3 4" key="1">
    <citation type="journal article" date="2020" name="Elife">
        <title>Loss of centromere function drives karyotype evolution in closely related Malassezia species.</title>
        <authorList>
            <person name="Sankaranarayanan S.R."/>
            <person name="Ianiri G."/>
            <person name="Coelho M.A."/>
            <person name="Reza M.H."/>
            <person name="Thimmappa B.C."/>
            <person name="Ganguly P."/>
            <person name="Vadnala R.N."/>
            <person name="Sun S."/>
            <person name="Siddharthan R."/>
            <person name="Tellgren-Roth C."/>
            <person name="Dawson T.L."/>
            <person name="Heitman J."/>
            <person name="Sanyal K."/>
        </authorList>
    </citation>
    <scope>NUCLEOTIDE SEQUENCE [LARGE SCALE GENOMIC DNA]</scope>
    <source>
        <strain evidence="3">CBS14141</strain>
    </source>
</reference>
<dbReference type="InterPro" id="IPR000300">
    <property type="entry name" value="IPPc"/>
</dbReference>
<gene>
    <name evidence="3" type="ORF">GLX27_004478</name>
</gene>
<evidence type="ECO:0000313" key="3">
    <source>
        <dbReference type="EMBL" id="WFD49793.1"/>
    </source>
</evidence>
<organism evidence="3 4">
    <name type="scientific">Malassezia furfur</name>
    <name type="common">Pityriasis versicolor infection agent</name>
    <name type="synonym">Pityrosporum furfur</name>
    <dbReference type="NCBI Taxonomy" id="55194"/>
    <lineage>
        <taxon>Eukaryota</taxon>
        <taxon>Fungi</taxon>
        <taxon>Dikarya</taxon>
        <taxon>Basidiomycota</taxon>
        <taxon>Ustilaginomycotina</taxon>
        <taxon>Malasseziomycetes</taxon>
        <taxon>Malasseziales</taxon>
        <taxon>Malasseziaceae</taxon>
        <taxon>Malassezia</taxon>
    </lineage>
</organism>
<protein>
    <recommendedName>
        <fullName evidence="2">Inositol polyphosphate-related phosphatase domain-containing protein</fullName>
    </recommendedName>
</protein>
<feature type="compositionally biased region" description="Basic and acidic residues" evidence="1">
    <location>
        <begin position="109"/>
        <end position="124"/>
    </location>
</feature>
<dbReference type="EMBL" id="CP046239">
    <property type="protein sequence ID" value="WFD49793.1"/>
    <property type="molecule type" value="Genomic_DNA"/>
</dbReference>
<evidence type="ECO:0000256" key="1">
    <source>
        <dbReference type="SAM" id="MobiDB-lite"/>
    </source>
</evidence>
<feature type="region of interest" description="Disordered" evidence="1">
    <location>
        <begin position="151"/>
        <end position="176"/>
    </location>
</feature>
<feature type="region of interest" description="Disordered" evidence="1">
    <location>
        <begin position="81"/>
        <end position="125"/>
    </location>
</feature>
<dbReference type="PANTHER" id="PTHR11200:SF275">
    <property type="entry name" value="LD06095P"/>
    <property type="match status" value="1"/>
</dbReference>
<evidence type="ECO:0000259" key="2">
    <source>
        <dbReference type="Pfam" id="PF22669"/>
    </source>
</evidence>
<feature type="compositionally biased region" description="Polar residues" evidence="1">
    <location>
        <begin position="81"/>
        <end position="92"/>
    </location>
</feature>
<proteinExistence type="predicted"/>
<name>A0ABY8EW08_MALFU</name>
<dbReference type="InterPro" id="IPR046985">
    <property type="entry name" value="IP5"/>
</dbReference>
<accession>A0ABY8EW08</accession>
<feature type="compositionally biased region" description="Basic and acidic residues" evidence="1">
    <location>
        <begin position="162"/>
        <end position="173"/>
    </location>
</feature>
<dbReference type="Pfam" id="PF22669">
    <property type="entry name" value="Exo_endo_phos2"/>
    <property type="match status" value="1"/>
</dbReference>
<feature type="domain" description="Inositol polyphosphate-related phosphatase" evidence="2">
    <location>
        <begin position="220"/>
        <end position="299"/>
    </location>
</feature>
<feature type="compositionally biased region" description="Low complexity" evidence="1">
    <location>
        <begin position="305"/>
        <end position="321"/>
    </location>
</feature>
<feature type="region of interest" description="Disordered" evidence="1">
    <location>
        <begin position="191"/>
        <end position="215"/>
    </location>
</feature>
<dbReference type="Proteomes" id="UP000818624">
    <property type="component" value="Chromosome 6"/>
</dbReference>
<dbReference type="Gene3D" id="3.60.10.10">
    <property type="entry name" value="Endonuclease/exonuclease/phosphatase"/>
    <property type="match status" value="1"/>
</dbReference>
<evidence type="ECO:0000313" key="4">
    <source>
        <dbReference type="Proteomes" id="UP000818624"/>
    </source>
</evidence>
<dbReference type="InterPro" id="IPR036691">
    <property type="entry name" value="Endo/exonu/phosph_ase_sf"/>
</dbReference>
<feature type="region of interest" description="Disordered" evidence="1">
    <location>
        <begin position="293"/>
        <end position="321"/>
    </location>
</feature>
<sequence>MDDVHPYHLVVISCQECPWGEGGQLTTTLHTAGEIGSAAFGRQRPARDVYSGEHRHLDTPGKGAGASADPELDLQRISSVSSTAGSLRSVASPQPRGTRPPLTIQTDDIADKERPMLSPVRRDASGSARTKVQGWSKVCENWFCYATGPSSPDASPYISPTDRLEGSDADSHLSDSWAPRTHSIHRLAHQLSRASLRDDNQSDRSFVSPQDMRQPPKRLGPYELVIKQRMMGCYSAVYVWRGCHDLVRGASANYVKSGLLAGRMGNKGGVGISILFAKTRLLFINAHLAGTSPDSLTQRTPTRYPPGSIISSASRPSSVSRRFCRPTTHATSSTTSRPSLTTCFGAAT</sequence>
<keyword evidence="4" id="KW-1185">Reference proteome</keyword>
<dbReference type="PANTHER" id="PTHR11200">
    <property type="entry name" value="INOSITOL 5-PHOSPHATASE"/>
    <property type="match status" value="1"/>
</dbReference>